<dbReference type="Proteomes" id="UP000325313">
    <property type="component" value="Unassembled WGS sequence"/>
</dbReference>
<keyword evidence="2" id="KW-0647">Proteasome</keyword>
<proteinExistence type="inferred from homology"/>
<evidence type="ECO:0000313" key="5">
    <source>
        <dbReference type="EMBL" id="KAA1099163.1"/>
    </source>
</evidence>
<evidence type="ECO:0000259" key="3">
    <source>
        <dbReference type="PROSITE" id="PS50250"/>
    </source>
</evidence>
<dbReference type="InterPro" id="IPR000717">
    <property type="entry name" value="PCI_dom"/>
</dbReference>
<dbReference type="Gene3D" id="1.25.40.990">
    <property type="match status" value="1"/>
</dbReference>
<dbReference type="PROSITE" id="PS50250">
    <property type="entry name" value="PCI"/>
    <property type="match status" value="1"/>
</dbReference>
<feature type="domain" description="PCI" evidence="3">
    <location>
        <begin position="84"/>
        <end position="260"/>
    </location>
</feature>
<comment type="caution">
    <text evidence="4">The sequence shown here is derived from an EMBL/GenBank/DDBJ whole genome shotgun (WGS) entry which is preliminary data.</text>
</comment>
<accession>A0A5B0N9Z2</accession>
<dbReference type="GO" id="GO:0043161">
    <property type="term" value="P:proteasome-mediated ubiquitin-dependent protein catabolic process"/>
    <property type="evidence" value="ECO:0007669"/>
    <property type="project" value="TreeGrafter"/>
</dbReference>
<dbReference type="AlphaFoldDB" id="A0A5B0N9Z2"/>
<evidence type="ECO:0000256" key="1">
    <source>
        <dbReference type="ARBA" id="ARBA00009627"/>
    </source>
</evidence>
<dbReference type="Proteomes" id="UP000324748">
    <property type="component" value="Unassembled WGS sequence"/>
</dbReference>
<reference evidence="6 7" key="1">
    <citation type="submission" date="2019-05" db="EMBL/GenBank/DDBJ databases">
        <title>Emergence of the Ug99 lineage of the wheat stem rust pathogen through somatic hybridization.</title>
        <authorList>
            <person name="Li F."/>
            <person name="Upadhyaya N.M."/>
            <person name="Sperschneider J."/>
            <person name="Matny O."/>
            <person name="Nguyen-Phuc H."/>
            <person name="Mago R."/>
            <person name="Raley C."/>
            <person name="Miller M.E."/>
            <person name="Silverstein K.A.T."/>
            <person name="Henningsen E."/>
            <person name="Hirsch C.D."/>
            <person name="Visser B."/>
            <person name="Pretorius Z.A."/>
            <person name="Steffenson B.J."/>
            <person name="Schwessinger B."/>
            <person name="Dodds P.N."/>
            <person name="Figueroa M."/>
        </authorList>
    </citation>
    <scope>NUCLEOTIDE SEQUENCE [LARGE SCALE GENOMIC DNA]</scope>
    <source>
        <strain evidence="4">21-0</strain>
        <strain evidence="5 7">Ug99</strain>
    </source>
</reference>
<dbReference type="EMBL" id="VSWC01000118">
    <property type="protein sequence ID" value="KAA1084609.1"/>
    <property type="molecule type" value="Genomic_DNA"/>
</dbReference>
<name>A0A5B0N9Z2_PUCGR</name>
<sequence>MSTMKLSPDAERMYTQLQQQFRAPGAKDPTIAQLLLKLKLALAQSSLLMPSLTDKNAIDAESLAKARDILEIGAFYSVRTQDIPAFERYISQLGSYYNDYSSLLPSSQRRYPLVGLDLLRLLSQNKIAQFHTVLEGLVKEHGQKNIDILHTNQYISHPVNLERWLMEGSYSKVWGARSQMPMEEYRYFVDLLVDTIRNEIASCQEKAYSSLPLNDAGTLLFFKTPGEVIEFAQQRKWLVDPKSQTINFPAENDATKHELAKEKIIETTLGYAKELETIV</sequence>
<dbReference type="EMBL" id="VDEP01000342">
    <property type="protein sequence ID" value="KAA1099163.1"/>
    <property type="molecule type" value="Genomic_DNA"/>
</dbReference>
<evidence type="ECO:0000313" key="6">
    <source>
        <dbReference type="Proteomes" id="UP000324748"/>
    </source>
</evidence>
<dbReference type="InterPro" id="IPR006746">
    <property type="entry name" value="26S_Psome_Rpn12"/>
</dbReference>
<dbReference type="PANTHER" id="PTHR12387:SF0">
    <property type="entry name" value="26S PROTEASOME NON-ATPASE REGULATORY SUBUNIT 8"/>
    <property type="match status" value="1"/>
</dbReference>
<dbReference type="PANTHER" id="PTHR12387">
    <property type="entry name" value="26S PROTEASOME NON-ATPASE REGULATORY SUBUNIT 8"/>
    <property type="match status" value="1"/>
</dbReference>
<dbReference type="OrthoDB" id="8775810at2759"/>
<organism evidence="4 6">
    <name type="scientific">Puccinia graminis f. sp. tritici</name>
    <dbReference type="NCBI Taxonomy" id="56615"/>
    <lineage>
        <taxon>Eukaryota</taxon>
        <taxon>Fungi</taxon>
        <taxon>Dikarya</taxon>
        <taxon>Basidiomycota</taxon>
        <taxon>Pucciniomycotina</taxon>
        <taxon>Pucciniomycetes</taxon>
        <taxon>Pucciniales</taxon>
        <taxon>Pucciniaceae</taxon>
        <taxon>Puccinia</taxon>
    </lineage>
</organism>
<dbReference type="FunFam" id="1.25.40.990:FF:000001">
    <property type="entry name" value="26S proteasome non-ATPase regulatory subunit"/>
    <property type="match status" value="1"/>
</dbReference>
<dbReference type="Pfam" id="PF10075">
    <property type="entry name" value="CSN8_PSD8_EIF3K"/>
    <property type="match status" value="1"/>
</dbReference>
<keyword evidence="6" id="KW-1185">Reference proteome</keyword>
<dbReference type="GO" id="GO:0005829">
    <property type="term" value="C:cytosol"/>
    <property type="evidence" value="ECO:0007669"/>
    <property type="project" value="TreeGrafter"/>
</dbReference>
<gene>
    <name evidence="4" type="ORF">PGT21_032851</name>
    <name evidence="5" type="ORF">PGTUg99_006701</name>
</gene>
<dbReference type="InterPro" id="IPR033464">
    <property type="entry name" value="CSN8_PSD8_EIF3K"/>
</dbReference>
<protein>
    <recommendedName>
        <fullName evidence="3">PCI domain-containing protein</fullName>
    </recommendedName>
</protein>
<evidence type="ECO:0000256" key="2">
    <source>
        <dbReference type="ARBA" id="ARBA00022942"/>
    </source>
</evidence>
<dbReference type="GO" id="GO:0005634">
    <property type="term" value="C:nucleus"/>
    <property type="evidence" value="ECO:0007669"/>
    <property type="project" value="TreeGrafter"/>
</dbReference>
<dbReference type="GO" id="GO:0008541">
    <property type="term" value="C:proteasome regulatory particle, lid subcomplex"/>
    <property type="evidence" value="ECO:0007669"/>
    <property type="project" value="TreeGrafter"/>
</dbReference>
<evidence type="ECO:0000313" key="7">
    <source>
        <dbReference type="Proteomes" id="UP000325313"/>
    </source>
</evidence>
<evidence type="ECO:0000313" key="4">
    <source>
        <dbReference type="EMBL" id="KAA1084609.1"/>
    </source>
</evidence>
<comment type="similarity">
    <text evidence="1">Belongs to the proteasome subunit S14 family.</text>
</comment>